<name>A0A935C885_9BACT</name>
<sequence>MINYLVLVLTICANPFLGVLNSQNQNIFEYTSEILEQDEREYLIYDQTRKVTNPERFNFLGDSIVFMAYKDDSSSTSSSIICYIRGNEQFLDKAIESFGQPNSVFKVGAEIDSNNFPYQSTAWKKNGFMMLISIANKIPEDDRNIYRVWIRKFR</sequence>
<evidence type="ECO:0000313" key="1">
    <source>
        <dbReference type="EMBL" id="MBK6265466.1"/>
    </source>
</evidence>
<dbReference type="EMBL" id="JAEQBW010000004">
    <property type="protein sequence ID" value="MBK6265466.1"/>
    <property type="molecule type" value="Genomic_DNA"/>
</dbReference>
<dbReference type="RefSeq" id="WP_201431151.1">
    <property type="nucleotide sequence ID" value="NZ_JAEQBW010000004.1"/>
</dbReference>
<comment type="caution">
    <text evidence="1">The sequence shown here is derived from an EMBL/GenBank/DDBJ whole genome shotgun (WGS) entry which is preliminary data.</text>
</comment>
<proteinExistence type="predicted"/>
<accession>A0A935C885</accession>
<reference evidence="1" key="1">
    <citation type="submission" date="2021-01" db="EMBL/GenBank/DDBJ databases">
        <title>Marivirga aurantiaca sp. nov., isolated from intertidal surface sediments.</title>
        <authorList>
            <person name="Zhang M."/>
        </authorList>
    </citation>
    <scope>NUCLEOTIDE SEQUENCE</scope>
    <source>
        <strain evidence="1">S37H4</strain>
    </source>
</reference>
<protein>
    <submittedName>
        <fullName evidence="1">Uncharacterized protein</fullName>
    </submittedName>
</protein>
<dbReference type="Proteomes" id="UP000611723">
    <property type="component" value="Unassembled WGS sequence"/>
</dbReference>
<dbReference type="AlphaFoldDB" id="A0A935C885"/>
<organism evidence="1 2">
    <name type="scientific">Marivirga aurantiaca</name>
    <dbReference type="NCBI Taxonomy" id="2802615"/>
    <lineage>
        <taxon>Bacteria</taxon>
        <taxon>Pseudomonadati</taxon>
        <taxon>Bacteroidota</taxon>
        <taxon>Cytophagia</taxon>
        <taxon>Cytophagales</taxon>
        <taxon>Marivirgaceae</taxon>
        <taxon>Marivirga</taxon>
    </lineage>
</organism>
<gene>
    <name evidence="1" type="ORF">JKA74_10495</name>
</gene>
<keyword evidence="2" id="KW-1185">Reference proteome</keyword>
<evidence type="ECO:0000313" key="2">
    <source>
        <dbReference type="Proteomes" id="UP000611723"/>
    </source>
</evidence>